<dbReference type="AlphaFoldDB" id="A0A075GDG2"/>
<accession>A0A075GDG2</accession>
<dbReference type="Gene3D" id="3.40.50.720">
    <property type="entry name" value="NAD(P)-binding Rossmann-like Domain"/>
    <property type="match status" value="1"/>
</dbReference>
<feature type="domain" description="NAD(P)-binding" evidence="1">
    <location>
        <begin position="14"/>
        <end position="310"/>
    </location>
</feature>
<dbReference type="EC" id="4.2.1.46" evidence="2"/>
<dbReference type="InterPro" id="IPR036291">
    <property type="entry name" value="NAD(P)-bd_dom_sf"/>
</dbReference>
<dbReference type="PANTHER" id="PTHR43000">
    <property type="entry name" value="DTDP-D-GLUCOSE 4,6-DEHYDRATASE-RELATED"/>
    <property type="match status" value="1"/>
</dbReference>
<reference evidence="2" key="1">
    <citation type="journal article" date="2014" name="Genome Biol. Evol.">
        <title>Pangenome evidence for extensive interdomain horizontal transfer affecting lineage core and shell genes in uncultured planktonic thaumarchaeota and euryarchaeota.</title>
        <authorList>
            <person name="Deschamps P."/>
            <person name="Zivanovic Y."/>
            <person name="Moreira D."/>
            <person name="Rodriguez-Valera F."/>
            <person name="Lopez-Garcia P."/>
        </authorList>
    </citation>
    <scope>NUCLEOTIDE SEQUENCE</scope>
</reference>
<proteinExistence type="predicted"/>
<evidence type="ECO:0000313" key="2">
    <source>
        <dbReference type="EMBL" id="AIE99752.1"/>
    </source>
</evidence>
<dbReference type="GO" id="GO:0008460">
    <property type="term" value="F:dTDP-glucose 4,6-dehydratase activity"/>
    <property type="evidence" value="ECO:0007669"/>
    <property type="project" value="UniProtKB-EC"/>
</dbReference>
<protein>
    <submittedName>
        <fullName evidence="2">NAD dependent epimerase/dehydratase family protein (RfbB, rffG)</fullName>
        <ecNumber evidence="2">4.2.1.46</ecNumber>
    </submittedName>
</protein>
<dbReference type="SUPFAM" id="SSF51735">
    <property type="entry name" value="NAD(P)-binding Rossmann-fold domains"/>
    <property type="match status" value="1"/>
</dbReference>
<keyword evidence="2" id="KW-0456">Lyase</keyword>
<organism evidence="2">
    <name type="scientific">uncultured marine thaumarchaeote KM3_11_C04</name>
    <dbReference type="NCBI Taxonomy" id="1455990"/>
    <lineage>
        <taxon>Archaea</taxon>
        <taxon>Nitrososphaerota</taxon>
        <taxon>environmental samples</taxon>
    </lineage>
</organism>
<dbReference type="InterPro" id="IPR016040">
    <property type="entry name" value="NAD(P)-bd_dom"/>
</dbReference>
<dbReference type="Pfam" id="PF16363">
    <property type="entry name" value="GDP_Man_Dehyd"/>
    <property type="match status" value="1"/>
</dbReference>
<dbReference type="EMBL" id="KF900572">
    <property type="protein sequence ID" value="AIE99752.1"/>
    <property type="molecule type" value="Genomic_DNA"/>
</dbReference>
<sequence>MSSSLAELNGKHVLVTGGCGFIGSEVTKQLSHEGAKITVLDNLSSGKNEFVENIPNVTIQKGELGDSSLIRSLIPEIDYVINLAALPFIPDSYHYPKEFFEVNVNSTINLALEVSKQKKIKRFIHISSSEIYGSARYAPMDENHPTIPQSTYAVSKLAGERVIFTMHKEHNIPAVIIRPFNSFGPNITQPYIIPEIISQILSEKNVITLGNLQSKRDLTFVSDTARAILLSLTSEGVIGETINVGSQRTLSIRELVNVISNLLSKDVEVEVDPSRFRPFDVDNLVCNYDRANRLLGWKPEVSISEGLKQTIEWVKHNGISFNAPFKGWTSSYRSGKNNS</sequence>
<name>A0A075GDG2_9ARCH</name>
<evidence type="ECO:0000259" key="1">
    <source>
        <dbReference type="Pfam" id="PF16363"/>
    </source>
</evidence>
<gene>
    <name evidence="2" type="primary">rfbB</name>
    <name evidence="2" type="synonym">rffG</name>
</gene>